<proteinExistence type="predicted"/>
<evidence type="ECO:0000313" key="3">
    <source>
        <dbReference type="EMBL" id="SEH88945.1"/>
    </source>
</evidence>
<dbReference type="Proteomes" id="UP000176204">
    <property type="component" value="Chromosome I"/>
</dbReference>
<organism evidence="3 4">
    <name type="scientific">Akkermansia glycaniphila</name>
    <dbReference type="NCBI Taxonomy" id="1679444"/>
    <lineage>
        <taxon>Bacteria</taxon>
        <taxon>Pseudomonadati</taxon>
        <taxon>Verrucomicrobiota</taxon>
        <taxon>Verrucomicrobiia</taxon>
        <taxon>Verrucomicrobiales</taxon>
        <taxon>Akkermansiaceae</taxon>
        <taxon>Akkermansia</taxon>
    </lineage>
</organism>
<name>A0A1H6LVS0_9BACT</name>
<reference evidence="4" key="1">
    <citation type="submission" date="2016-09" db="EMBL/GenBank/DDBJ databases">
        <authorList>
            <person name="Koehorst J."/>
        </authorList>
    </citation>
    <scope>NUCLEOTIDE SEQUENCE [LARGE SCALE GENOMIC DNA]</scope>
</reference>
<gene>
    <name evidence="3" type="ORF">PYTT_1479</name>
</gene>
<evidence type="ECO:0000256" key="2">
    <source>
        <dbReference type="SAM" id="Phobius"/>
    </source>
</evidence>
<keyword evidence="2" id="KW-0812">Transmembrane</keyword>
<evidence type="ECO:0000256" key="1">
    <source>
        <dbReference type="SAM" id="MobiDB-lite"/>
    </source>
</evidence>
<feature type="region of interest" description="Disordered" evidence="1">
    <location>
        <begin position="1"/>
        <end position="103"/>
    </location>
</feature>
<dbReference type="KEGG" id="agl:PYTT_1479"/>
<keyword evidence="4" id="KW-1185">Reference proteome</keyword>
<feature type="compositionally biased region" description="Low complexity" evidence="1">
    <location>
        <begin position="51"/>
        <end position="67"/>
    </location>
</feature>
<protein>
    <submittedName>
        <fullName evidence="3">Uncharacterized protein</fullName>
    </submittedName>
</protein>
<keyword evidence="2" id="KW-1133">Transmembrane helix</keyword>
<dbReference type="STRING" id="1679444.PYTT_1479"/>
<accession>A0A1H6LVS0</accession>
<sequence>MPGAPMPPKPPTSATIPLTPPGAPGAPSVPLRPGTASSDAVKTVLLPQREGTTPAATAPGQATGAMPSATRPLTSPIGSRPAGLSTKAAGSTKTVDTDEEEKKESTFILVMSIIGAILMISFCIIQYQTDQIPNRAATGEQRVFGDPKSGEEEVVEE</sequence>
<evidence type="ECO:0000313" key="4">
    <source>
        <dbReference type="Proteomes" id="UP000176204"/>
    </source>
</evidence>
<dbReference type="EMBL" id="LT629973">
    <property type="protein sequence ID" value="SEH88945.1"/>
    <property type="molecule type" value="Genomic_DNA"/>
</dbReference>
<keyword evidence="2" id="KW-0472">Membrane</keyword>
<dbReference type="AlphaFoldDB" id="A0A1H6LVS0"/>
<feature type="transmembrane region" description="Helical" evidence="2">
    <location>
        <begin position="107"/>
        <end position="127"/>
    </location>
</feature>
<feature type="compositionally biased region" description="Pro residues" evidence="1">
    <location>
        <begin position="1"/>
        <end position="11"/>
    </location>
</feature>
<feature type="region of interest" description="Disordered" evidence="1">
    <location>
        <begin position="138"/>
        <end position="157"/>
    </location>
</feature>